<dbReference type="AlphaFoldDB" id="A0A0D3AMA5"/>
<evidence type="ECO:0000313" key="3">
    <source>
        <dbReference type="EnsemblPlants" id="Bo2g042190.1"/>
    </source>
</evidence>
<dbReference type="PANTHER" id="PTHR47150:SF5">
    <property type="entry name" value="OS07G0546750 PROTEIN"/>
    <property type="match status" value="1"/>
</dbReference>
<accession>A0A0D3AMA5</accession>
<keyword evidence="4" id="KW-1185">Reference proteome</keyword>
<dbReference type="PANTHER" id="PTHR47150">
    <property type="entry name" value="OS12G0169200 PROTEIN"/>
    <property type="match status" value="1"/>
</dbReference>
<feature type="coiled-coil region" evidence="1">
    <location>
        <begin position="237"/>
        <end position="264"/>
    </location>
</feature>
<dbReference type="HOGENOM" id="CLU_012390_5_4_1"/>
<name>A0A0D3AMA5_BRAOL</name>
<evidence type="ECO:0000256" key="2">
    <source>
        <dbReference type="SAM" id="MobiDB-lite"/>
    </source>
</evidence>
<dbReference type="Pfam" id="PF04827">
    <property type="entry name" value="Plant_tran"/>
    <property type="match status" value="1"/>
</dbReference>
<reference evidence="3" key="2">
    <citation type="submission" date="2015-03" db="UniProtKB">
        <authorList>
            <consortium name="EnsemblPlants"/>
        </authorList>
    </citation>
    <scope>IDENTIFICATION</scope>
</reference>
<evidence type="ECO:0008006" key="5">
    <source>
        <dbReference type="Google" id="ProtNLM"/>
    </source>
</evidence>
<reference evidence="3 4" key="1">
    <citation type="journal article" date="2014" name="Genome Biol.">
        <title>Transcriptome and methylome profiling reveals relics of genome dominance in the mesopolyploid Brassica oleracea.</title>
        <authorList>
            <person name="Parkin I.A."/>
            <person name="Koh C."/>
            <person name="Tang H."/>
            <person name="Robinson S.J."/>
            <person name="Kagale S."/>
            <person name="Clarke W.E."/>
            <person name="Town C.D."/>
            <person name="Nixon J."/>
            <person name="Krishnakumar V."/>
            <person name="Bidwell S.L."/>
            <person name="Denoeud F."/>
            <person name="Belcram H."/>
            <person name="Links M.G."/>
            <person name="Just J."/>
            <person name="Clarke C."/>
            <person name="Bender T."/>
            <person name="Huebert T."/>
            <person name="Mason A.S."/>
            <person name="Pires J.C."/>
            <person name="Barker G."/>
            <person name="Moore J."/>
            <person name="Walley P.G."/>
            <person name="Manoli S."/>
            <person name="Batley J."/>
            <person name="Edwards D."/>
            <person name="Nelson M.N."/>
            <person name="Wang X."/>
            <person name="Paterson A.H."/>
            <person name="King G."/>
            <person name="Bancroft I."/>
            <person name="Chalhoub B."/>
            <person name="Sharpe A.G."/>
        </authorList>
    </citation>
    <scope>NUCLEOTIDE SEQUENCE</scope>
    <source>
        <strain evidence="3 4">cv. TO1000</strain>
    </source>
</reference>
<evidence type="ECO:0000256" key="1">
    <source>
        <dbReference type="SAM" id="Coils"/>
    </source>
</evidence>
<dbReference type="EnsemblPlants" id="Bo2g042190.1">
    <property type="protein sequence ID" value="Bo2g042190.1"/>
    <property type="gene ID" value="Bo2g042190"/>
</dbReference>
<sequence>MDSRNPYSQYSSYVVVLSSQQENIVHENFPYESFPSSVNIGASEIPPFRSQQSEAPALPEDTPLERRERRKWTPADDERWHKINDLTNKFCGAFGAAERQNSSGQNDNDVLKVAHDIFYSDHNMKFILEHAWCLLRFRNKWNKIIAIPNLLNRRSMVRTQQTVTKAKQKLIFCWTKLRLATIMPSGFSTLRNLRLSLDSRRHAIVVKWWDVAVMEEMRAMDTQYGQLAENVDYLTFLSDYETQLNQVKDLHNDIEQKLVRLKKIVCELAKKKSRFTHGFEFVVGVLVVVFVLIDAVGRSSLSPLQKCTAAIRQLAYGGGADTVDEYVRLGETTARKCLHHFTAGIIHLFGDEYLRRPTPEDLERLLHIGEQRGFPGMVGSIDCMHWGWKNCPTSWKGMYSRGTGKPTTVLGGGTMNNLNILDRSPVFDDIINGIAPQVNLYVNGTEYHLAYYLTDCIYPKWTPFIQSIRLPQSPKNSLFAKIQEAVRKDVERAFGVLQARFAVVKDPSNLWDKEKIANIMRACIILHNMIVEDERDSFTQYDVVEFQQREDVDLTYSVDVATNLGNTIDRRTKVRNRQAHQQLKDGLIENIWAKFGHLPNNI</sequence>
<dbReference type="Gramene" id="Bo2g042190.1">
    <property type="protein sequence ID" value="Bo2g042190.1"/>
    <property type="gene ID" value="Bo2g042190"/>
</dbReference>
<keyword evidence="1" id="KW-0175">Coiled coil</keyword>
<feature type="compositionally biased region" description="Basic and acidic residues" evidence="2">
    <location>
        <begin position="63"/>
        <end position="73"/>
    </location>
</feature>
<proteinExistence type="predicted"/>
<evidence type="ECO:0000313" key="4">
    <source>
        <dbReference type="Proteomes" id="UP000032141"/>
    </source>
</evidence>
<feature type="region of interest" description="Disordered" evidence="2">
    <location>
        <begin position="47"/>
        <end position="73"/>
    </location>
</feature>
<dbReference type="Proteomes" id="UP000032141">
    <property type="component" value="Chromosome C2"/>
</dbReference>
<organism evidence="3 4">
    <name type="scientific">Brassica oleracea var. oleracea</name>
    <dbReference type="NCBI Taxonomy" id="109376"/>
    <lineage>
        <taxon>Eukaryota</taxon>
        <taxon>Viridiplantae</taxon>
        <taxon>Streptophyta</taxon>
        <taxon>Embryophyta</taxon>
        <taxon>Tracheophyta</taxon>
        <taxon>Spermatophyta</taxon>
        <taxon>Magnoliopsida</taxon>
        <taxon>eudicotyledons</taxon>
        <taxon>Gunneridae</taxon>
        <taxon>Pentapetalae</taxon>
        <taxon>rosids</taxon>
        <taxon>malvids</taxon>
        <taxon>Brassicales</taxon>
        <taxon>Brassicaceae</taxon>
        <taxon>Brassiceae</taxon>
        <taxon>Brassica</taxon>
    </lineage>
</organism>
<dbReference type="InterPro" id="IPR006912">
    <property type="entry name" value="Harbinger_derived_prot"/>
</dbReference>
<protein>
    <recommendedName>
        <fullName evidence="5">No apical meristem-associated C-terminal domain-containing protein</fullName>
    </recommendedName>
</protein>